<accession>A0ABW6CM79</accession>
<evidence type="ECO:0000256" key="1">
    <source>
        <dbReference type="SAM" id="SignalP"/>
    </source>
</evidence>
<protein>
    <recommendedName>
        <fullName evidence="4">TonB C-terminal domain-containing protein</fullName>
    </recommendedName>
</protein>
<evidence type="ECO:0000313" key="3">
    <source>
        <dbReference type="Proteomes" id="UP001598130"/>
    </source>
</evidence>
<organism evidence="2 3">
    <name type="scientific">Phenylobacterium ferrooxidans</name>
    <dbReference type="NCBI Taxonomy" id="2982689"/>
    <lineage>
        <taxon>Bacteria</taxon>
        <taxon>Pseudomonadati</taxon>
        <taxon>Pseudomonadota</taxon>
        <taxon>Alphaproteobacteria</taxon>
        <taxon>Caulobacterales</taxon>
        <taxon>Caulobacteraceae</taxon>
        <taxon>Phenylobacterium</taxon>
    </lineage>
</organism>
<dbReference type="Proteomes" id="UP001598130">
    <property type="component" value="Unassembled WGS sequence"/>
</dbReference>
<reference evidence="2 3" key="1">
    <citation type="submission" date="2022-09" db="EMBL/GenBank/DDBJ databases">
        <title>New species of Phenylobacterium.</title>
        <authorList>
            <person name="Mieszkin S."/>
        </authorList>
    </citation>
    <scope>NUCLEOTIDE SEQUENCE [LARGE SCALE GENOMIC DNA]</scope>
    <source>
        <strain evidence="2 3">HK31-G</strain>
    </source>
</reference>
<keyword evidence="3" id="KW-1185">Reference proteome</keyword>
<dbReference type="EMBL" id="JAOTJD010000003">
    <property type="protein sequence ID" value="MFD3262925.1"/>
    <property type="molecule type" value="Genomic_DNA"/>
</dbReference>
<keyword evidence="1" id="KW-0732">Signal</keyword>
<name>A0ABW6CM79_9CAUL</name>
<gene>
    <name evidence="2" type="ORF">OCL97_02975</name>
</gene>
<evidence type="ECO:0008006" key="4">
    <source>
        <dbReference type="Google" id="ProtNLM"/>
    </source>
</evidence>
<dbReference type="RefSeq" id="WP_377367467.1">
    <property type="nucleotide sequence ID" value="NZ_JAOTJD010000003.1"/>
</dbReference>
<feature type="chain" id="PRO_5047266897" description="TonB C-terminal domain-containing protein" evidence="1">
    <location>
        <begin position="21"/>
        <end position="81"/>
    </location>
</feature>
<sequence>MIWIAAAAAAASVMAGQGLATIQCRVAAGQSLRDCVVLSETPQGANVGAFALKLAKGFHPQPGDRRIRDGKIVIRMKFKLP</sequence>
<evidence type="ECO:0000313" key="2">
    <source>
        <dbReference type="EMBL" id="MFD3262925.1"/>
    </source>
</evidence>
<comment type="caution">
    <text evidence="2">The sequence shown here is derived from an EMBL/GenBank/DDBJ whole genome shotgun (WGS) entry which is preliminary data.</text>
</comment>
<feature type="signal peptide" evidence="1">
    <location>
        <begin position="1"/>
        <end position="20"/>
    </location>
</feature>
<proteinExistence type="predicted"/>